<evidence type="ECO:0000313" key="1">
    <source>
        <dbReference type="EMBL" id="CSB69055.1"/>
    </source>
</evidence>
<dbReference type="AlphaFoldDB" id="A0A655VH48"/>
<accession>A0A655VH48</accession>
<proteinExistence type="predicted"/>
<organism evidence="1 2">
    <name type="scientific">Vibrio cholerae</name>
    <dbReference type="NCBI Taxonomy" id="666"/>
    <lineage>
        <taxon>Bacteria</taxon>
        <taxon>Pseudomonadati</taxon>
        <taxon>Pseudomonadota</taxon>
        <taxon>Gammaproteobacteria</taxon>
        <taxon>Vibrionales</taxon>
        <taxon>Vibrionaceae</taxon>
        <taxon>Vibrio</taxon>
    </lineage>
</organism>
<name>A0A655VH48_VIBCL</name>
<sequence length="59" mass="6936">MNKLKHLIFEHHFTRRVGHIFTKAESIIVGHADFENIGTGRDILFQLLKTRNQVFTVFL</sequence>
<dbReference type="EMBL" id="CWQJ01000003">
    <property type="protein sequence ID" value="CSB69055.1"/>
    <property type="molecule type" value="Genomic_DNA"/>
</dbReference>
<reference evidence="1 2" key="1">
    <citation type="submission" date="2015-07" db="EMBL/GenBank/DDBJ databases">
        <authorList>
            <consortium name="Pathogen Informatics"/>
        </authorList>
    </citation>
    <scope>NUCLEOTIDE SEQUENCE [LARGE SCALE GENOMIC DNA]</scope>
    <source>
        <strain evidence="1 2">A325</strain>
    </source>
</reference>
<evidence type="ECO:0000313" key="2">
    <source>
        <dbReference type="Proteomes" id="UP000046067"/>
    </source>
</evidence>
<dbReference type="Proteomes" id="UP000046067">
    <property type="component" value="Unassembled WGS sequence"/>
</dbReference>
<gene>
    <name evidence="1" type="ORF">ERS013201_00684</name>
</gene>
<protein>
    <submittedName>
        <fullName evidence="1">Uncharacterized protein</fullName>
    </submittedName>
</protein>